<feature type="domain" description="Zinc finger CHCC-type" evidence="1">
    <location>
        <begin position="52"/>
        <end position="87"/>
    </location>
</feature>
<evidence type="ECO:0000259" key="1">
    <source>
        <dbReference type="Pfam" id="PF10276"/>
    </source>
</evidence>
<evidence type="ECO:0000313" key="4">
    <source>
        <dbReference type="Proteomes" id="UP000295507"/>
    </source>
</evidence>
<dbReference type="Gene3D" id="2.60.260.40">
    <property type="entry name" value="q5lls5 like domains"/>
    <property type="match status" value="1"/>
</dbReference>
<keyword evidence="5" id="KW-1185">Reference proteome</keyword>
<proteinExistence type="predicted"/>
<dbReference type="AlphaFoldDB" id="A0A4R3RK34"/>
<evidence type="ECO:0000313" key="2">
    <source>
        <dbReference type="EMBL" id="TCU20757.1"/>
    </source>
</evidence>
<sequence>MCHAALWLYTFEAEDYNVPAHISKHSETDMAGHNIPHFQNDGGHRVIEVGVKEFMCTGASVPFDHPHIFIDMGDDNEKVCSYCSTLYRFNGALKPSQTNPAGCVFHVKAA</sequence>
<accession>A0A4R3RK34</accession>
<comment type="caution">
    <text evidence="3">The sequence shown here is derived from an EMBL/GenBank/DDBJ whole genome shotgun (WGS) entry which is preliminary data.</text>
</comment>
<organism evidence="3 4">
    <name type="scientific">Rhizobium azibense</name>
    <dbReference type="NCBI Taxonomy" id="1136135"/>
    <lineage>
        <taxon>Bacteria</taxon>
        <taxon>Pseudomonadati</taxon>
        <taxon>Pseudomonadota</taxon>
        <taxon>Alphaproteobacteria</taxon>
        <taxon>Hyphomicrobiales</taxon>
        <taxon>Rhizobiaceae</taxon>
        <taxon>Rhizobium/Agrobacterium group</taxon>
        <taxon>Rhizobium</taxon>
    </lineage>
</organism>
<name>A0A4R3RK34_9HYPH</name>
<evidence type="ECO:0000313" key="3">
    <source>
        <dbReference type="EMBL" id="TCU35134.1"/>
    </source>
</evidence>
<evidence type="ECO:0000313" key="5">
    <source>
        <dbReference type="Proteomes" id="UP000295547"/>
    </source>
</evidence>
<dbReference type="InterPro" id="IPR019401">
    <property type="entry name" value="Znf_CHCC"/>
</dbReference>
<dbReference type="Proteomes" id="UP000295547">
    <property type="component" value="Unassembled WGS sequence"/>
</dbReference>
<dbReference type="Proteomes" id="UP000295507">
    <property type="component" value="Unassembled WGS sequence"/>
</dbReference>
<dbReference type="EMBL" id="SMBJ01000012">
    <property type="protein sequence ID" value="TCU20757.1"/>
    <property type="molecule type" value="Genomic_DNA"/>
</dbReference>
<dbReference type="EMBL" id="SMBK01000010">
    <property type="protein sequence ID" value="TCU35134.1"/>
    <property type="molecule type" value="Genomic_DNA"/>
</dbReference>
<protein>
    <submittedName>
        <fullName evidence="3">Putative Zn-finger protein</fullName>
    </submittedName>
</protein>
<gene>
    <name evidence="3" type="ORF">EV129_110130</name>
    <name evidence="2" type="ORF">EV130_112131</name>
</gene>
<dbReference type="Pfam" id="PF10276">
    <property type="entry name" value="zf-CHCC"/>
    <property type="match status" value="1"/>
</dbReference>
<reference evidence="4 5" key="1">
    <citation type="submission" date="2019-03" db="EMBL/GenBank/DDBJ databases">
        <title>Genomic Encyclopedia of Type Strains, Phase IV (KMG-V): Genome sequencing to study the core and pangenomes of soil and plant-associated prokaryotes.</title>
        <authorList>
            <person name="Whitman W."/>
        </authorList>
    </citation>
    <scope>NUCLEOTIDE SEQUENCE [LARGE SCALE GENOMIC DNA]</scope>
    <source>
        <strain evidence="2 5">Gr42</strain>
        <strain evidence="3 4">IE4868</strain>
    </source>
</reference>